<dbReference type="InterPro" id="IPR050654">
    <property type="entry name" value="AChE-related_enzymes"/>
</dbReference>
<dbReference type="Gene3D" id="3.40.50.1820">
    <property type="entry name" value="alpha/beta hydrolase"/>
    <property type="match status" value="1"/>
</dbReference>
<dbReference type="InterPro" id="IPR002018">
    <property type="entry name" value="CarbesteraseB"/>
</dbReference>
<comment type="similarity">
    <text evidence="1 3">Belongs to the type-B carboxylesterase/lipase family.</text>
</comment>
<gene>
    <name evidence="5" type="ORF">CH63R_03583</name>
</gene>
<dbReference type="KEGG" id="chig:CH63R_03583"/>
<dbReference type="PANTHER" id="PTHR43918">
    <property type="entry name" value="ACETYLCHOLINESTERASE"/>
    <property type="match status" value="1"/>
</dbReference>
<dbReference type="InterPro" id="IPR019826">
    <property type="entry name" value="Carboxylesterase_B_AS"/>
</dbReference>
<organism evidence="5 6">
    <name type="scientific">Colletotrichum higginsianum (strain IMI 349063)</name>
    <name type="common">Crucifer anthracnose fungus</name>
    <dbReference type="NCBI Taxonomy" id="759273"/>
    <lineage>
        <taxon>Eukaryota</taxon>
        <taxon>Fungi</taxon>
        <taxon>Dikarya</taxon>
        <taxon>Ascomycota</taxon>
        <taxon>Pezizomycotina</taxon>
        <taxon>Sordariomycetes</taxon>
        <taxon>Hypocreomycetidae</taxon>
        <taxon>Glomerellales</taxon>
        <taxon>Glomerellaceae</taxon>
        <taxon>Colletotrichum</taxon>
        <taxon>Colletotrichum destructivum species complex</taxon>
    </lineage>
</organism>
<dbReference type="AlphaFoldDB" id="A0A1B7YGT9"/>
<dbReference type="PROSITE" id="PS00122">
    <property type="entry name" value="CARBOXYLESTERASE_B_1"/>
    <property type="match status" value="1"/>
</dbReference>
<dbReference type="VEuPathDB" id="FungiDB:CH63R_03583"/>
<dbReference type="InterPro" id="IPR029058">
    <property type="entry name" value="AB_hydrolase_fold"/>
</dbReference>
<feature type="domain" description="Carboxylesterase type B" evidence="4">
    <location>
        <begin position="19"/>
        <end position="165"/>
    </location>
</feature>
<comment type="caution">
    <text evidence="5">The sequence shown here is derived from an EMBL/GenBank/DDBJ whole genome shotgun (WGS) entry which is preliminary data.</text>
</comment>
<dbReference type="PANTHER" id="PTHR43918:SF4">
    <property type="entry name" value="CARBOXYLIC ESTER HYDROLASE"/>
    <property type="match status" value="1"/>
</dbReference>
<accession>A0A1B7YGT9</accession>
<reference evidence="6" key="1">
    <citation type="journal article" date="2017" name="BMC Genomics">
        <title>Gapless genome assembly of Colletotrichum higginsianum reveals chromosome structure and association of transposable elements with secondary metabolite gene clusters.</title>
        <authorList>
            <person name="Dallery J.-F."/>
            <person name="Lapalu N."/>
            <person name="Zampounis A."/>
            <person name="Pigne S."/>
            <person name="Luyten I."/>
            <person name="Amselem J."/>
            <person name="Wittenberg A.H.J."/>
            <person name="Zhou S."/>
            <person name="de Queiroz M.V."/>
            <person name="Robin G.P."/>
            <person name="Auger A."/>
            <person name="Hainaut M."/>
            <person name="Henrissat B."/>
            <person name="Kim K.-T."/>
            <person name="Lee Y.-H."/>
            <person name="Lespinet O."/>
            <person name="Schwartz D.C."/>
            <person name="Thon M.R."/>
            <person name="O'Connell R.J."/>
        </authorList>
    </citation>
    <scope>NUCLEOTIDE SEQUENCE [LARGE SCALE GENOMIC DNA]</scope>
    <source>
        <strain evidence="6">IMI 349063</strain>
    </source>
</reference>
<dbReference type="EMBL" id="LTAN01000003">
    <property type="protein sequence ID" value="OBR11287.1"/>
    <property type="molecule type" value="Genomic_DNA"/>
</dbReference>
<evidence type="ECO:0000313" key="5">
    <source>
        <dbReference type="EMBL" id="OBR11287.1"/>
    </source>
</evidence>
<name>A0A1B7YGT9_COLHI</name>
<proteinExistence type="inferred from homology"/>
<evidence type="ECO:0000313" key="6">
    <source>
        <dbReference type="Proteomes" id="UP000092177"/>
    </source>
</evidence>
<dbReference type="EC" id="3.1.1.-" evidence="3"/>
<evidence type="ECO:0000256" key="2">
    <source>
        <dbReference type="ARBA" id="ARBA00022801"/>
    </source>
</evidence>
<dbReference type="RefSeq" id="XP_018159804.1">
    <property type="nucleotide sequence ID" value="XM_018298558.1"/>
</dbReference>
<dbReference type="Pfam" id="PF00135">
    <property type="entry name" value="COesterase"/>
    <property type="match status" value="2"/>
</dbReference>
<dbReference type="GO" id="GO:0052689">
    <property type="term" value="F:carboxylic ester hydrolase activity"/>
    <property type="evidence" value="ECO:0007669"/>
    <property type="project" value="TreeGrafter"/>
</dbReference>
<keyword evidence="2 3" id="KW-0378">Hydrolase</keyword>
<evidence type="ECO:0000259" key="4">
    <source>
        <dbReference type="Pfam" id="PF00135"/>
    </source>
</evidence>
<feature type="domain" description="Carboxylesterase type B" evidence="4">
    <location>
        <begin position="189"/>
        <end position="492"/>
    </location>
</feature>
<keyword evidence="6" id="KW-1185">Reference proteome</keyword>
<evidence type="ECO:0000256" key="3">
    <source>
        <dbReference type="RuleBase" id="RU361235"/>
    </source>
</evidence>
<dbReference type="Proteomes" id="UP000092177">
    <property type="component" value="Chromosome 3"/>
</dbReference>
<dbReference type="GeneID" id="28862665"/>
<protein>
    <recommendedName>
        <fullName evidence="3">Carboxylic ester hydrolase</fullName>
        <ecNumber evidence="3">3.1.1.-</ecNumber>
    </recommendedName>
</protein>
<sequence length="555" mass="58786">MRAQNVLLISVGASATAPPTATISSGLVQGASTILPSAASTVNKFLGIPYAIPPRRFSLPEPPAPWTEPFNATGFGPACLQSFGISELGPRPELLQELFNNPPPPESEDCLSINVFAPASPSASAGLAVLVFIPGGGWQLGHGRSDLSAFAAYENIIAVTLNYRTNGIHPSLVPSPLLHQLVSGLTNVVFGFPSSPDIPLPERNLGLHDQRLALSWIQENIASFGGDPSKVTIWGESAGSLSVDNHLKAYADDPSPPFRAAVMSSGQTSFGLLAIPSAGGVEAWAGLSAAAGCGNATDGVQCMRDASAETLLSAMRDHRISFTPQVDNLTVPGRPGELWKNGQVAKVPILTGTVAEEGRGLVNDRVNMTAFLDAYFPPLLVPEEAREAIVSVYRSDPKLATDFDVAAAIYTDFLWSCSILAATAASNNISTWRYHFNASVLNLLPDEYAWLGKFHGSDLILLFSDPETTPYTPQSYAVYEYFRGAIARFVKNPFAGPGWPAVGSAYAPLDTAVLGDVGNVPGVMALADVSAIDQRCRLYEEFWPLLEVGSSSAAE</sequence>
<dbReference type="OrthoDB" id="408631at2759"/>
<dbReference type="SUPFAM" id="SSF53474">
    <property type="entry name" value="alpha/beta-Hydrolases"/>
    <property type="match status" value="1"/>
</dbReference>
<evidence type="ECO:0000256" key="1">
    <source>
        <dbReference type="ARBA" id="ARBA00005964"/>
    </source>
</evidence>